<protein>
    <submittedName>
        <fullName evidence="1">Uncharacterized protein</fullName>
    </submittedName>
</protein>
<accession>A0A9J5YY92</accession>
<gene>
    <name evidence="1" type="ORF">H5410_027159</name>
</gene>
<reference evidence="1 2" key="1">
    <citation type="submission" date="2020-09" db="EMBL/GenBank/DDBJ databases">
        <title>De no assembly of potato wild relative species, Solanum commersonii.</title>
        <authorList>
            <person name="Cho K."/>
        </authorList>
    </citation>
    <scope>NUCLEOTIDE SEQUENCE [LARGE SCALE GENOMIC DNA]</scope>
    <source>
        <strain evidence="1">LZ3.2</strain>
        <tissue evidence="1">Leaf</tissue>
    </source>
</reference>
<comment type="caution">
    <text evidence="1">The sequence shown here is derived from an EMBL/GenBank/DDBJ whole genome shotgun (WGS) entry which is preliminary data.</text>
</comment>
<dbReference type="Proteomes" id="UP000824120">
    <property type="component" value="Chromosome 5"/>
</dbReference>
<evidence type="ECO:0000313" key="2">
    <source>
        <dbReference type="Proteomes" id="UP000824120"/>
    </source>
</evidence>
<organism evidence="1 2">
    <name type="scientific">Solanum commersonii</name>
    <name type="common">Commerson's wild potato</name>
    <name type="synonym">Commerson's nightshade</name>
    <dbReference type="NCBI Taxonomy" id="4109"/>
    <lineage>
        <taxon>Eukaryota</taxon>
        <taxon>Viridiplantae</taxon>
        <taxon>Streptophyta</taxon>
        <taxon>Embryophyta</taxon>
        <taxon>Tracheophyta</taxon>
        <taxon>Spermatophyta</taxon>
        <taxon>Magnoliopsida</taxon>
        <taxon>eudicotyledons</taxon>
        <taxon>Gunneridae</taxon>
        <taxon>Pentapetalae</taxon>
        <taxon>asterids</taxon>
        <taxon>lamiids</taxon>
        <taxon>Solanales</taxon>
        <taxon>Solanaceae</taxon>
        <taxon>Solanoideae</taxon>
        <taxon>Solaneae</taxon>
        <taxon>Solanum</taxon>
    </lineage>
</organism>
<name>A0A9J5YY92_SOLCO</name>
<dbReference type="AlphaFoldDB" id="A0A9J5YY92"/>
<proteinExistence type="predicted"/>
<dbReference type="EMBL" id="JACXVP010000005">
    <property type="protein sequence ID" value="KAG5605667.1"/>
    <property type="molecule type" value="Genomic_DNA"/>
</dbReference>
<keyword evidence="2" id="KW-1185">Reference proteome</keyword>
<evidence type="ECO:0000313" key="1">
    <source>
        <dbReference type="EMBL" id="KAG5605667.1"/>
    </source>
</evidence>
<sequence length="111" mass="13031">MIWDILSRLPVNVINIIRMHLPLGDVRKLSELTLDQILYDTTKENKSPVIQFDNILKHLKANRVGQITKFILDVTCLESWPVIYDKTYFLSRNGIQHLVLNWITIHHLKSI</sequence>